<keyword evidence="2" id="KW-1185">Reference proteome</keyword>
<evidence type="ECO:0000313" key="2">
    <source>
        <dbReference type="Proteomes" id="UP000325811"/>
    </source>
</evidence>
<proteinExistence type="predicted"/>
<dbReference type="AlphaFoldDB" id="A0A5Q4ZND9"/>
<organism evidence="1 2">
    <name type="scientific">Paraburkholderia dioscoreae</name>
    <dbReference type="NCBI Taxonomy" id="2604047"/>
    <lineage>
        <taxon>Bacteria</taxon>
        <taxon>Pseudomonadati</taxon>
        <taxon>Pseudomonadota</taxon>
        <taxon>Betaproteobacteria</taxon>
        <taxon>Burkholderiales</taxon>
        <taxon>Burkholderiaceae</taxon>
        <taxon>Paraburkholderia</taxon>
    </lineage>
</organism>
<dbReference type="Proteomes" id="UP000325811">
    <property type="component" value="Chromosome II"/>
</dbReference>
<name>A0A5Q4ZND9_9BURK</name>
<gene>
    <name evidence="1" type="ORF">PDMSB3_2425</name>
</gene>
<accession>A0A5Q4ZND9</accession>
<dbReference type="EMBL" id="LR699554">
    <property type="protein sequence ID" value="VVD33709.1"/>
    <property type="molecule type" value="Genomic_DNA"/>
</dbReference>
<reference evidence="1 2" key="1">
    <citation type="submission" date="2019-08" db="EMBL/GenBank/DDBJ databases">
        <authorList>
            <person name="Herpell B J."/>
        </authorList>
    </citation>
    <scope>NUCLEOTIDE SEQUENCE [LARGE SCALE GENOMIC DNA]</scope>
    <source>
        <strain evidence="2">Msb3</strain>
    </source>
</reference>
<protein>
    <submittedName>
        <fullName evidence="1">Uncharacterized protein</fullName>
    </submittedName>
</protein>
<sequence>MLSRELMIMNYYRGYFLFVDEVSHSDGSFSAYGIIFYRNELLMRSRESARFETEDAASGYALLWARTWVDEWGLQIAA</sequence>
<dbReference type="KEGG" id="pdio:PDMSB3_2425.1"/>
<evidence type="ECO:0000313" key="1">
    <source>
        <dbReference type="EMBL" id="VVD33709.1"/>
    </source>
</evidence>